<organism evidence="2 3">
    <name type="scientific">Orbilia blumenaviensis</name>
    <dbReference type="NCBI Taxonomy" id="1796055"/>
    <lineage>
        <taxon>Eukaryota</taxon>
        <taxon>Fungi</taxon>
        <taxon>Dikarya</taxon>
        <taxon>Ascomycota</taxon>
        <taxon>Pezizomycotina</taxon>
        <taxon>Orbiliomycetes</taxon>
        <taxon>Orbiliales</taxon>
        <taxon>Orbiliaceae</taxon>
        <taxon>Orbilia</taxon>
    </lineage>
</organism>
<sequence>MKIWGKRARRGESRPEAKKKTHSCSMQQMPGISLSNILANACTPITPCRLFSPKPENFQLMDKAHFGGRE</sequence>
<reference evidence="2 3" key="1">
    <citation type="submission" date="2019-10" db="EMBL/GenBank/DDBJ databases">
        <authorList>
            <person name="Palmer J.M."/>
        </authorList>
    </citation>
    <scope>NUCLEOTIDE SEQUENCE [LARGE SCALE GENOMIC DNA]</scope>
    <source>
        <strain evidence="2 3">TWF730</strain>
    </source>
</reference>
<evidence type="ECO:0000313" key="3">
    <source>
        <dbReference type="Proteomes" id="UP001373714"/>
    </source>
</evidence>
<accession>A0AAV9U8L5</accession>
<dbReference type="EMBL" id="JAVHNS010000014">
    <property type="protein sequence ID" value="KAK6335991.1"/>
    <property type="molecule type" value="Genomic_DNA"/>
</dbReference>
<keyword evidence="3" id="KW-1185">Reference proteome</keyword>
<name>A0AAV9U8L5_9PEZI</name>
<dbReference type="Proteomes" id="UP001373714">
    <property type="component" value="Unassembled WGS sequence"/>
</dbReference>
<proteinExistence type="predicted"/>
<comment type="caution">
    <text evidence="2">The sequence shown here is derived from an EMBL/GenBank/DDBJ whole genome shotgun (WGS) entry which is preliminary data.</text>
</comment>
<dbReference type="AlphaFoldDB" id="A0AAV9U8L5"/>
<evidence type="ECO:0000256" key="1">
    <source>
        <dbReference type="SAM" id="MobiDB-lite"/>
    </source>
</evidence>
<protein>
    <submittedName>
        <fullName evidence="2">Uncharacterized protein</fullName>
    </submittedName>
</protein>
<gene>
    <name evidence="2" type="ORF">TWF730_003364</name>
</gene>
<feature type="region of interest" description="Disordered" evidence="1">
    <location>
        <begin position="1"/>
        <end position="26"/>
    </location>
</feature>
<evidence type="ECO:0000313" key="2">
    <source>
        <dbReference type="EMBL" id="KAK6335991.1"/>
    </source>
</evidence>